<accession>A0A9D4CWZ4</accession>
<evidence type="ECO:0000256" key="1">
    <source>
        <dbReference type="SAM" id="MobiDB-lite"/>
    </source>
</evidence>
<feature type="region of interest" description="Disordered" evidence="1">
    <location>
        <begin position="68"/>
        <end position="89"/>
    </location>
</feature>
<name>A0A9D4CWZ4_DREPO</name>
<dbReference type="EMBL" id="JAIWYP010000011">
    <property type="protein sequence ID" value="KAH3734037.1"/>
    <property type="molecule type" value="Genomic_DNA"/>
</dbReference>
<dbReference type="AlphaFoldDB" id="A0A9D4CWZ4"/>
<evidence type="ECO:0000313" key="2">
    <source>
        <dbReference type="EMBL" id="KAH3734037.1"/>
    </source>
</evidence>
<keyword evidence="3" id="KW-1185">Reference proteome</keyword>
<dbReference type="Proteomes" id="UP000828390">
    <property type="component" value="Unassembled WGS sequence"/>
</dbReference>
<comment type="caution">
    <text evidence="2">The sequence shown here is derived from an EMBL/GenBank/DDBJ whole genome shotgun (WGS) entry which is preliminary data.</text>
</comment>
<sequence>MGRSKKDCTKTIEKTRDDQECVIADTEGTSRVRLTQFSTSWLNAAASPISGGCSKQSDCRFLYKLSTEMGNESSKDDTKPEDLKGEEVP</sequence>
<proteinExistence type="predicted"/>
<evidence type="ECO:0000313" key="3">
    <source>
        <dbReference type="Proteomes" id="UP000828390"/>
    </source>
</evidence>
<organism evidence="2 3">
    <name type="scientific">Dreissena polymorpha</name>
    <name type="common">Zebra mussel</name>
    <name type="synonym">Mytilus polymorpha</name>
    <dbReference type="NCBI Taxonomy" id="45954"/>
    <lineage>
        <taxon>Eukaryota</taxon>
        <taxon>Metazoa</taxon>
        <taxon>Spiralia</taxon>
        <taxon>Lophotrochozoa</taxon>
        <taxon>Mollusca</taxon>
        <taxon>Bivalvia</taxon>
        <taxon>Autobranchia</taxon>
        <taxon>Heteroconchia</taxon>
        <taxon>Euheterodonta</taxon>
        <taxon>Imparidentia</taxon>
        <taxon>Neoheterodontei</taxon>
        <taxon>Myida</taxon>
        <taxon>Dreissenoidea</taxon>
        <taxon>Dreissenidae</taxon>
        <taxon>Dreissena</taxon>
    </lineage>
</organism>
<gene>
    <name evidence="2" type="ORF">DPMN_040476</name>
</gene>
<reference evidence="2" key="2">
    <citation type="submission" date="2020-11" db="EMBL/GenBank/DDBJ databases">
        <authorList>
            <person name="McCartney M.A."/>
            <person name="Auch B."/>
            <person name="Kono T."/>
            <person name="Mallez S."/>
            <person name="Becker A."/>
            <person name="Gohl D.M."/>
            <person name="Silverstein K.A.T."/>
            <person name="Koren S."/>
            <person name="Bechman K.B."/>
            <person name="Herman A."/>
            <person name="Abrahante J.E."/>
            <person name="Garbe J."/>
        </authorList>
    </citation>
    <scope>NUCLEOTIDE SEQUENCE</scope>
    <source>
        <strain evidence="2">Duluth1</strain>
        <tissue evidence="2">Whole animal</tissue>
    </source>
</reference>
<reference evidence="2" key="1">
    <citation type="journal article" date="2019" name="bioRxiv">
        <title>The Genome of the Zebra Mussel, Dreissena polymorpha: A Resource for Invasive Species Research.</title>
        <authorList>
            <person name="McCartney M.A."/>
            <person name="Auch B."/>
            <person name="Kono T."/>
            <person name="Mallez S."/>
            <person name="Zhang Y."/>
            <person name="Obille A."/>
            <person name="Becker A."/>
            <person name="Abrahante J.E."/>
            <person name="Garbe J."/>
            <person name="Badalamenti J.P."/>
            <person name="Herman A."/>
            <person name="Mangelson H."/>
            <person name="Liachko I."/>
            <person name="Sullivan S."/>
            <person name="Sone E.D."/>
            <person name="Koren S."/>
            <person name="Silverstein K.A.T."/>
            <person name="Beckman K.B."/>
            <person name="Gohl D.M."/>
        </authorList>
    </citation>
    <scope>NUCLEOTIDE SEQUENCE</scope>
    <source>
        <strain evidence="2">Duluth1</strain>
        <tissue evidence="2">Whole animal</tissue>
    </source>
</reference>
<protein>
    <submittedName>
        <fullName evidence="2">Uncharacterized protein</fullName>
    </submittedName>
</protein>
<feature type="compositionally biased region" description="Basic and acidic residues" evidence="1">
    <location>
        <begin position="73"/>
        <end position="89"/>
    </location>
</feature>